<dbReference type="AlphaFoldDB" id="A0A6V7XJ80"/>
<dbReference type="PROSITE" id="PS50158">
    <property type="entry name" value="ZF_CCHC"/>
    <property type="match status" value="1"/>
</dbReference>
<dbReference type="Proteomes" id="UP000580250">
    <property type="component" value="Unassembled WGS sequence"/>
</dbReference>
<keyword evidence="1" id="KW-0862">Zinc</keyword>
<evidence type="ECO:0000256" key="2">
    <source>
        <dbReference type="SAM" id="MobiDB-lite"/>
    </source>
</evidence>
<proteinExistence type="predicted"/>
<feature type="transmembrane region" description="Helical" evidence="3">
    <location>
        <begin position="294"/>
        <end position="312"/>
    </location>
</feature>
<dbReference type="GO" id="GO:0003676">
    <property type="term" value="F:nucleic acid binding"/>
    <property type="evidence" value="ECO:0007669"/>
    <property type="project" value="InterPro"/>
</dbReference>
<feature type="region of interest" description="Disordered" evidence="2">
    <location>
        <begin position="697"/>
        <end position="726"/>
    </location>
</feature>
<dbReference type="GO" id="GO:0008270">
    <property type="term" value="F:zinc ion binding"/>
    <property type="evidence" value="ECO:0007669"/>
    <property type="project" value="UniProtKB-KW"/>
</dbReference>
<dbReference type="GO" id="GO:0019899">
    <property type="term" value="F:enzyme binding"/>
    <property type="evidence" value="ECO:0007669"/>
    <property type="project" value="UniProtKB-ARBA"/>
</dbReference>
<dbReference type="Gene3D" id="2.60.40.3770">
    <property type="match status" value="1"/>
</dbReference>
<feature type="transmembrane region" description="Helical" evidence="3">
    <location>
        <begin position="261"/>
        <end position="282"/>
    </location>
</feature>
<dbReference type="SUPFAM" id="SSF57756">
    <property type="entry name" value="Retrovirus zinc finger-like domains"/>
    <property type="match status" value="1"/>
</dbReference>
<sequence length="840" mass="95369">MRGLNHRSNLKVKNIKKQLLRITENFKTLLDCGKYPGNFSQCKLDTSVCNECWEDTEKERISCNCVDLSVEDILNDPHKSLPLDVNRVKLRSVGSKIMSEISYLPIQVMVRIENWTIASNVEITKCKVMPIKLSGCYSCAGAIFKFICKADMGNILAEIKCKDNIFTAHCSKEGVEQYAVLSFSKEIVQENCEVICPAGISFFKLQGKLEFYVAERVKVVMKNGTPEIYTKQNTAGNWISDIWSNLKLIDLNSLILDFVNWKLILIIPLSLIIIYFLFKLLFKFSPLFYTYRRLNNLFLLSLILSFVALGGSDESVNHSIKNIKVEKESVCIYTLFTFIYIIYFLYKSFIFYLKNIILNISNKKLFNSKKMFNGLPLFAAKLLNGPEEGIYWRLSDDLKDRRRVELEVRKLINKGSSLLFWNIFWGEETIQKIECSDWFLVKDKGSNSVKPNCFDFFEYEKLCERNRQFVEKYMTPEESHNLIVGPGIIVENEFNGDEEFYPLECLGIDIINYPDLIGNETENLGLSSLEVDVDIISGDLKNLKININNNNTIQLQATLNADIHSDGGNTNVGITEIKTKVTIWKKATTILLLFLLITGTCAGPEKNKKNKDLDDILNDLLEEDCDIVDMSNNNLQNAEVQLFNKNIDNNNNNTQSPASVATRPQPQTSAENKQIVHVFEQILESWIATRPMSSSSAAAATNSLQQTPSTSQTTTTPTPTSPPIAAIVPQPQQLPFEQENPFTQQQSAAGPIRNSYNNRKNCFVCGKIGHLTKSCPTLLQLKCRPSTSHSITTYLTAKSTKKVYHELMDMKNRWENMPAIATIIGMLAELFLHLSKSVRD</sequence>
<feature type="region of interest" description="Disordered" evidence="2">
    <location>
        <begin position="646"/>
        <end position="671"/>
    </location>
</feature>
<name>A0A6V7XJ80_MELEN</name>
<keyword evidence="3" id="KW-0472">Membrane</keyword>
<dbReference type="EMBL" id="CAJEWN010001679">
    <property type="protein sequence ID" value="CAD2199323.1"/>
    <property type="molecule type" value="Genomic_DNA"/>
</dbReference>
<dbReference type="InterPro" id="IPR001878">
    <property type="entry name" value="Znf_CCHC"/>
</dbReference>
<evidence type="ECO:0000256" key="3">
    <source>
        <dbReference type="SAM" id="Phobius"/>
    </source>
</evidence>
<keyword evidence="1" id="KW-0863">Zinc-finger</keyword>
<dbReference type="InterPro" id="IPR036875">
    <property type="entry name" value="Znf_CCHC_sf"/>
</dbReference>
<gene>
    <name evidence="5" type="ORF">MENT_LOCUS52702</name>
</gene>
<evidence type="ECO:0000313" key="5">
    <source>
        <dbReference type="EMBL" id="CAD2199323.1"/>
    </source>
</evidence>
<reference evidence="5 6" key="1">
    <citation type="submission" date="2020-08" db="EMBL/GenBank/DDBJ databases">
        <authorList>
            <person name="Koutsovoulos G."/>
            <person name="Danchin GJ E."/>
        </authorList>
    </citation>
    <scope>NUCLEOTIDE SEQUENCE [LARGE SCALE GENOMIC DNA]</scope>
</reference>
<keyword evidence="1" id="KW-0479">Metal-binding</keyword>
<organism evidence="5 6">
    <name type="scientific">Meloidogyne enterolobii</name>
    <name type="common">Root-knot nematode worm</name>
    <name type="synonym">Meloidogyne mayaguensis</name>
    <dbReference type="NCBI Taxonomy" id="390850"/>
    <lineage>
        <taxon>Eukaryota</taxon>
        <taxon>Metazoa</taxon>
        <taxon>Ecdysozoa</taxon>
        <taxon>Nematoda</taxon>
        <taxon>Chromadorea</taxon>
        <taxon>Rhabditida</taxon>
        <taxon>Tylenchina</taxon>
        <taxon>Tylenchomorpha</taxon>
        <taxon>Tylenchoidea</taxon>
        <taxon>Meloidogynidae</taxon>
        <taxon>Meloidogyninae</taxon>
        <taxon>Meloidogyne</taxon>
    </lineage>
</organism>
<evidence type="ECO:0000313" key="6">
    <source>
        <dbReference type="Proteomes" id="UP000580250"/>
    </source>
</evidence>
<comment type="caution">
    <text evidence="5">The sequence shown here is derived from an EMBL/GenBank/DDBJ whole genome shotgun (WGS) entry which is preliminary data.</text>
</comment>
<feature type="transmembrane region" description="Helical" evidence="3">
    <location>
        <begin position="332"/>
        <end position="353"/>
    </location>
</feature>
<protein>
    <recommendedName>
        <fullName evidence="4">CCHC-type domain-containing protein</fullName>
    </recommendedName>
</protein>
<evidence type="ECO:0000256" key="1">
    <source>
        <dbReference type="PROSITE-ProRule" id="PRU00047"/>
    </source>
</evidence>
<keyword evidence="3" id="KW-1133">Transmembrane helix</keyword>
<feature type="compositionally biased region" description="Polar residues" evidence="2">
    <location>
        <begin position="654"/>
        <end position="671"/>
    </location>
</feature>
<evidence type="ECO:0000259" key="4">
    <source>
        <dbReference type="PROSITE" id="PS50158"/>
    </source>
</evidence>
<accession>A0A6V7XJ80</accession>
<keyword evidence="3" id="KW-0812">Transmembrane</keyword>
<feature type="domain" description="CCHC-type" evidence="4">
    <location>
        <begin position="762"/>
        <end position="776"/>
    </location>
</feature>